<reference evidence="1 2" key="1">
    <citation type="journal article" date="2011" name="J. Bacteriol.">
        <title>Genome sequence of the algicidal bacterium Kordia algicida OT-1.</title>
        <authorList>
            <person name="Lee H.S."/>
            <person name="Kang S.G."/>
            <person name="Kwon K.K."/>
            <person name="Lee J.H."/>
            <person name="Kim S.J."/>
        </authorList>
    </citation>
    <scope>NUCLEOTIDE SEQUENCE [LARGE SCALE GENOMIC DNA]</scope>
    <source>
        <strain evidence="1 2">OT-1</strain>
    </source>
</reference>
<dbReference type="InterPro" id="IPR010321">
    <property type="entry name" value="DUF922"/>
</dbReference>
<dbReference type="Pfam" id="PF06037">
    <property type="entry name" value="DUF922"/>
    <property type="match status" value="1"/>
</dbReference>
<protein>
    <recommendedName>
        <fullName evidence="3">DUF922 domain-containing protein</fullName>
    </recommendedName>
</protein>
<accession>A9E2S3</accession>
<dbReference type="OrthoDB" id="5431540at2"/>
<evidence type="ECO:0000313" key="1">
    <source>
        <dbReference type="EMBL" id="EDP95424.1"/>
    </source>
</evidence>
<dbReference type="HOGENOM" id="CLU_107487_0_0_10"/>
<name>A9E2S3_9FLAO</name>
<dbReference type="RefSeq" id="WP_007094731.1">
    <property type="nucleotide sequence ID" value="NZ_CP142125.1"/>
</dbReference>
<comment type="caution">
    <text evidence="1">The sequence shown here is derived from an EMBL/GenBank/DDBJ whole genome shotgun (WGS) entry which is preliminary data.</text>
</comment>
<dbReference type="Proteomes" id="UP000002945">
    <property type="component" value="Unassembled WGS sequence"/>
</dbReference>
<dbReference type="EMBL" id="ABIB01000008">
    <property type="protein sequence ID" value="EDP95424.1"/>
    <property type="molecule type" value="Genomic_DNA"/>
</dbReference>
<dbReference type="eggNOG" id="COG5661">
    <property type="taxonomic scope" value="Bacteria"/>
</dbReference>
<proteinExistence type="predicted"/>
<dbReference type="AlphaFoldDB" id="A9E2S3"/>
<evidence type="ECO:0000313" key="2">
    <source>
        <dbReference type="Proteomes" id="UP000002945"/>
    </source>
</evidence>
<evidence type="ECO:0008006" key="3">
    <source>
        <dbReference type="Google" id="ProtNLM"/>
    </source>
</evidence>
<keyword evidence="2" id="KW-1185">Reference proteome</keyword>
<gene>
    <name evidence="1" type="ORF">KAOT1_10891</name>
</gene>
<sequence length="183" mass="21777">MYKILGILCIFLLVQEEETITWEKTQKLHWGNFKDEPDYDSDAVAITASGITYGFRSKTYSNSDKIEYSTNVIAQFYPNQSWYLRDRVNDTVLGHEQLHFDITELHARKLRKRFKNVKSTKNIQQELSKIYDQVNKELQEMQNAYDNGSDYSRDYEGQIKWQKFIASELKKYSQYKQPTKQND</sequence>
<dbReference type="STRING" id="391587.KAOT1_10891"/>
<organism evidence="1 2">
    <name type="scientific">Kordia algicida OT-1</name>
    <dbReference type="NCBI Taxonomy" id="391587"/>
    <lineage>
        <taxon>Bacteria</taxon>
        <taxon>Pseudomonadati</taxon>
        <taxon>Bacteroidota</taxon>
        <taxon>Flavobacteriia</taxon>
        <taxon>Flavobacteriales</taxon>
        <taxon>Flavobacteriaceae</taxon>
        <taxon>Kordia</taxon>
    </lineage>
</organism>